<protein>
    <recommendedName>
        <fullName evidence="4">DUF3179 domain-containing protein</fullName>
    </recommendedName>
</protein>
<dbReference type="InterPro" id="IPR021516">
    <property type="entry name" value="DUF3179"/>
</dbReference>
<evidence type="ECO:0000313" key="3">
    <source>
        <dbReference type="Proteomes" id="UP000597341"/>
    </source>
</evidence>
<name>A0ABQ3HS02_9ACTN</name>
<dbReference type="Proteomes" id="UP000597341">
    <property type="component" value="Unassembled WGS sequence"/>
</dbReference>
<evidence type="ECO:0000313" key="2">
    <source>
        <dbReference type="EMBL" id="GHE18944.1"/>
    </source>
</evidence>
<proteinExistence type="predicted"/>
<dbReference type="EMBL" id="BNAD01000015">
    <property type="protein sequence ID" value="GHE18944.1"/>
    <property type="molecule type" value="Genomic_DNA"/>
</dbReference>
<gene>
    <name evidence="2" type="ORF">GCM10011376_35540</name>
</gene>
<comment type="caution">
    <text evidence="2">The sequence shown here is derived from an EMBL/GenBank/DDBJ whole genome shotgun (WGS) entry which is preliminary data.</text>
</comment>
<feature type="region of interest" description="Disordered" evidence="1">
    <location>
        <begin position="1"/>
        <end position="38"/>
    </location>
</feature>
<keyword evidence="3" id="KW-1185">Reference proteome</keyword>
<dbReference type="Pfam" id="PF11376">
    <property type="entry name" value="DUF3179"/>
    <property type="match status" value="1"/>
</dbReference>
<organism evidence="2 3">
    <name type="scientific">Nocardioides flavus</name>
    <name type="common">ex Wang et al. 2016</name>
    <dbReference type="NCBI Taxonomy" id="2058780"/>
    <lineage>
        <taxon>Bacteria</taxon>
        <taxon>Bacillati</taxon>
        <taxon>Actinomycetota</taxon>
        <taxon>Actinomycetes</taxon>
        <taxon>Propionibacteriales</taxon>
        <taxon>Nocardioidaceae</taxon>
        <taxon>Nocardioides</taxon>
    </lineage>
</organism>
<evidence type="ECO:0000256" key="1">
    <source>
        <dbReference type="SAM" id="MobiDB-lite"/>
    </source>
</evidence>
<reference evidence="3" key="1">
    <citation type="journal article" date="2019" name="Int. J. Syst. Evol. Microbiol.">
        <title>The Global Catalogue of Microorganisms (GCM) 10K type strain sequencing project: providing services to taxonomists for standard genome sequencing and annotation.</title>
        <authorList>
            <consortium name="The Broad Institute Genomics Platform"/>
            <consortium name="The Broad Institute Genome Sequencing Center for Infectious Disease"/>
            <person name="Wu L."/>
            <person name="Ma J."/>
        </authorList>
    </citation>
    <scope>NUCLEOTIDE SEQUENCE [LARGE SCALE GENOMIC DNA]</scope>
    <source>
        <strain evidence="3">CGMCC 1.12791</strain>
    </source>
</reference>
<accession>A0ABQ3HS02</accession>
<sequence>MGASALDDPRHPGFPEPLIDPDHLFSGGPPPDGIPPIDDPKFEPVSDVDWLEGNEPVLSLTVADETRAYPLQVMAWHEIVNDTVGGVPVAVTFCPLCNSGVAFERRVEDRLLDFGTSGLLYVDNLVMYDRQTESLWPQLTGRASVGVLTGTRLESIPMGIVGWKQFRESHPEAMVLTRDTGFVRDYGSNPYVWRDDDPNGDLFADPPGGTDRRLPVKERIVGIMVNGQSVAVRRSHIVERRLVELTVGGRDLVVWHRSGQASALDADGYHDGEEVGTVGVFRPLLDGRRLTFAVRAGRLIDEQTGSAWNVLGEATSGQLTGSRLPAVVHLDTFWFVWVAFRPRTRVVE</sequence>
<evidence type="ECO:0008006" key="4">
    <source>
        <dbReference type="Google" id="ProtNLM"/>
    </source>
</evidence>